<gene>
    <name evidence="6" type="ORF">ABS764_12665</name>
</gene>
<evidence type="ECO:0000256" key="1">
    <source>
        <dbReference type="ARBA" id="ARBA00007749"/>
    </source>
</evidence>
<dbReference type="RefSeq" id="WP_408082169.1">
    <property type="nucleotide sequence ID" value="NZ_JBELQA010000007.1"/>
</dbReference>
<evidence type="ECO:0000313" key="6">
    <source>
        <dbReference type="EMBL" id="MFL9831701.1"/>
    </source>
</evidence>
<keyword evidence="2" id="KW-0479">Metal-binding</keyword>
<dbReference type="InterPro" id="IPR051013">
    <property type="entry name" value="MBL_superfamily_lactonases"/>
</dbReference>
<keyword evidence="4" id="KW-0862">Zinc</keyword>
<dbReference type="SUPFAM" id="SSF56281">
    <property type="entry name" value="Metallo-hydrolase/oxidoreductase"/>
    <property type="match status" value="1"/>
</dbReference>
<feature type="domain" description="Metallo-beta-lactamase" evidence="5">
    <location>
        <begin position="65"/>
        <end position="271"/>
    </location>
</feature>
<dbReference type="Proteomes" id="UP001629260">
    <property type="component" value="Unassembled WGS sequence"/>
</dbReference>
<evidence type="ECO:0000256" key="2">
    <source>
        <dbReference type="ARBA" id="ARBA00022723"/>
    </source>
</evidence>
<dbReference type="SMART" id="SM00849">
    <property type="entry name" value="Lactamase_B"/>
    <property type="match status" value="1"/>
</dbReference>
<dbReference type="CDD" id="cd07720">
    <property type="entry name" value="OPHC2-like_MBL-fold"/>
    <property type="match status" value="1"/>
</dbReference>
<comment type="similarity">
    <text evidence="1">Belongs to the metallo-beta-lactamase superfamily.</text>
</comment>
<reference evidence="6 7" key="1">
    <citation type="submission" date="2024-06" db="EMBL/GenBank/DDBJ databases">
        <authorList>
            <person name="Kaempfer P."/>
            <person name="Viver T."/>
        </authorList>
    </citation>
    <scope>NUCLEOTIDE SEQUENCE [LARGE SCALE GENOMIC DNA]</scope>
    <source>
        <strain evidence="6 7">ST-87</strain>
    </source>
</reference>
<dbReference type="PANTHER" id="PTHR42978">
    <property type="entry name" value="QUORUM-QUENCHING LACTONASE YTNP-RELATED-RELATED"/>
    <property type="match status" value="1"/>
</dbReference>
<evidence type="ECO:0000259" key="5">
    <source>
        <dbReference type="SMART" id="SM00849"/>
    </source>
</evidence>
<dbReference type="PANTHER" id="PTHR42978:SF6">
    <property type="entry name" value="QUORUM-QUENCHING LACTONASE YTNP-RELATED"/>
    <property type="match status" value="1"/>
</dbReference>
<dbReference type="InterPro" id="IPR036866">
    <property type="entry name" value="RibonucZ/Hydroxyglut_hydro"/>
</dbReference>
<evidence type="ECO:0000256" key="4">
    <source>
        <dbReference type="ARBA" id="ARBA00022833"/>
    </source>
</evidence>
<keyword evidence="7" id="KW-1185">Reference proteome</keyword>
<evidence type="ECO:0000313" key="7">
    <source>
        <dbReference type="Proteomes" id="UP001629260"/>
    </source>
</evidence>
<dbReference type="EMBL" id="JBELQA010000007">
    <property type="protein sequence ID" value="MFL9831701.1"/>
    <property type="molecule type" value="Genomic_DNA"/>
</dbReference>
<proteinExistence type="inferred from homology"/>
<evidence type="ECO:0000256" key="3">
    <source>
        <dbReference type="ARBA" id="ARBA00022801"/>
    </source>
</evidence>
<dbReference type="Pfam" id="PF00753">
    <property type="entry name" value="Lactamase_B"/>
    <property type="match status" value="1"/>
</dbReference>
<organism evidence="6 7">
    <name type="scientific">Flavobacterium plantiphilum</name>
    <dbReference type="NCBI Taxonomy" id="3163297"/>
    <lineage>
        <taxon>Bacteria</taxon>
        <taxon>Pseudomonadati</taxon>
        <taxon>Bacteroidota</taxon>
        <taxon>Flavobacteriia</taxon>
        <taxon>Flavobacteriales</taxon>
        <taxon>Flavobacteriaceae</taxon>
        <taxon>Flavobacterium</taxon>
    </lineage>
</organism>
<dbReference type="Gene3D" id="3.60.15.10">
    <property type="entry name" value="Ribonuclease Z/Hydroxyacylglutathione hydrolase-like"/>
    <property type="match status" value="1"/>
</dbReference>
<comment type="caution">
    <text evidence="6">The sequence shown here is derived from an EMBL/GenBank/DDBJ whole genome shotgun (WGS) entry which is preliminary data.</text>
</comment>
<accession>A0ABW8XUX5</accession>
<protein>
    <submittedName>
        <fullName evidence="6">MBL fold metallo-hydrolase</fullName>
    </submittedName>
</protein>
<keyword evidence="3" id="KW-0378">Hydrolase</keyword>
<dbReference type="InterPro" id="IPR001279">
    <property type="entry name" value="Metallo-B-lactamas"/>
</dbReference>
<name>A0ABW8XUX5_9FLAO</name>
<sequence length="297" mass="32898">MNTLNSIKNSGFFTFPIGALQVFVFTDGESVMENIQPMFAPNINPSAIKDFLSQHFLSPGKLTLAGNVLVIKTEDKTILIDAGCGQKLGPNSGKLLGNLISAGIEPENITDIVLTHTHPDHIGGIVNAEDSLLFPNAKIFLSKKEYAFWTAEKPDFSRGTQDAVADFEIQFAKHHLSLIDSTIQFYEDDAELFEFLKLENAPGHTPGHTIITIASEGEELVHIADTFQHIILVEHPEWGNQIDSDFELGVKTRKDLLEKLASTKQLLFGDHLPYPGLGFIEKNGKGYRYIPKAFYTV</sequence>